<evidence type="ECO:0000256" key="5">
    <source>
        <dbReference type="ARBA" id="ARBA00023163"/>
    </source>
</evidence>
<dbReference type="AlphaFoldDB" id="A0A6M8HVW0"/>
<evidence type="ECO:0000259" key="6">
    <source>
        <dbReference type="PROSITE" id="PS50949"/>
    </source>
</evidence>
<dbReference type="Pfam" id="PF00392">
    <property type="entry name" value="GntR"/>
    <property type="match status" value="1"/>
</dbReference>
<evidence type="ECO:0000256" key="1">
    <source>
        <dbReference type="ARBA" id="ARBA00005384"/>
    </source>
</evidence>
<dbReference type="CDD" id="cd00609">
    <property type="entry name" value="AAT_like"/>
    <property type="match status" value="1"/>
</dbReference>
<dbReference type="GO" id="GO:0030170">
    <property type="term" value="F:pyridoxal phosphate binding"/>
    <property type="evidence" value="ECO:0007669"/>
    <property type="project" value="InterPro"/>
</dbReference>
<accession>A0A6M8HVW0</accession>
<keyword evidence="5" id="KW-0804">Transcription</keyword>
<evidence type="ECO:0000256" key="3">
    <source>
        <dbReference type="ARBA" id="ARBA00023015"/>
    </source>
</evidence>
<dbReference type="GO" id="GO:0008483">
    <property type="term" value="F:transaminase activity"/>
    <property type="evidence" value="ECO:0007669"/>
    <property type="project" value="UniProtKB-KW"/>
</dbReference>
<evidence type="ECO:0000256" key="4">
    <source>
        <dbReference type="ARBA" id="ARBA00023125"/>
    </source>
</evidence>
<dbReference type="GO" id="GO:0003700">
    <property type="term" value="F:DNA-binding transcription factor activity"/>
    <property type="evidence" value="ECO:0007669"/>
    <property type="project" value="InterPro"/>
</dbReference>
<dbReference type="InterPro" id="IPR036390">
    <property type="entry name" value="WH_DNA-bd_sf"/>
</dbReference>
<dbReference type="GO" id="GO:0003677">
    <property type="term" value="F:DNA binding"/>
    <property type="evidence" value="ECO:0007669"/>
    <property type="project" value="UniProtKB-KW"/>
</dbReference>
<dbReference type="PANTHER" id="PTHR46577:SF1">
    <property type="entry name" value="HTH-TYPE TRANSCRIPTIONAL REGULATORY PROTEIN GABR"/>
    <property type="match status" value="1"/>
</dbReference>
<dbReference type="InterPro" id="IPR004839">
    <property type="entry name" value="Aminotransferase_I/II_large"/>
</dbReference>
<dbReference type="Pfam" id="PF00155">
    <property type="entry name" value="Aminotran_1_2"/>
    <property type="match status" value="1"/>
</dbReference>
<evidence type="ECO:0000256" key="2">
    <source>
        <dbReference type="ARBA" id="ARBA00022898"/>
    </source>
</evidence>
<dbReference type="CDD" id="cd07377">
    <property type="entry name" value="WHTH_GntR"/>
    <property type="match status" value="1"/>
</dbReference>
<dbReference type="PANTHER" id="PTHR46577">
    <property type="entry name" value="HTH-TYPE TRANSCRIPTIONAL REGULATORY PROTEIN GABR"/>
    <property type="match status" value="1"/>
</dbReference>
<dbReference type="InterPro" id="IPR036388">
    <property type="entry name" value="WH-like_DNA-bd_sf"/>
</dbReference>
<keyword evidence="2" id="KW-0663">Pyridoxal phosphate</keyword>
<dbReference type="Gene3D" id="3.90.1150.10">
    <property type="entry name" value="Aspartate Aminotransferase, domain 1"/>
    <property type="match status" value="1"/>
</dbReference>
<dbReference type="SUPFAM" id="SSF53383">
    <property type="entry name" value="PLP-dependent transferases"/>
    <property type="match status" value="1"/>
</dbReference>
<feature type="domain" description="HTH gntR-type" evidence="6">
    <location>
        <begin position="19"/>
        <end position="87"/>
    </location>
</feature>
<reference evidence="7 8" key="1">
    <citation type="journal article" date="2014" name="World J. Microbiol. Biotechnol.">
        <title>Biodiversity and physiological characteristics of Antarctic and Arctic lichens-associated bacteria.</title>
        <authorList>
            <person name="Lee Y.M."/>
            <person name="Kim E.H."/>
            <person name="Lee H.K."/>
            <person name="Hong S.G."/>
        </authorList>
    </citation>
    <scope>NUCLEOTIDE SEQUENCE [LARGE SCALE GENOMIC DNA]</scope>
    <source>
        <strain evidence="7 8">PAMC 26569</strain>
    </source>
</reference>
<comment type="similarity">
    <text evidence="1">In the C-terminal section; belongs to the class-I pyridoxal-phosphate-dependent aminotransferase family.</text>
</comment>
<dbReference type="InterPro" id="IPR000524">
    <property type="entry name" value="Tscrpt_reg_HTH_GntR"/>
</dbReference>
<sequence length="467" mass="50429">MQTDDIIGSWQRHLTGQTGPLYLCIVEALSRSIRQGELREGDRLPPQRRLATALDVDLTTVTRAFNEAKRRGLLDATVGRGSFVRSGVGAARWRDDRQAVVDLTMNLPPMLAEPSMQRLLQEGVSRLLRKQDVGVLMSYRMTAGTTEERTAGAAWLKPVLGQRAVDEVLLVPGAQSAMLAVVSTMAKTGDAIVAEQFTYPGIRALAAQLGLNLSGVGMDAEGMIPDALDRVLRESGARLIYCTPNIQNPTTATMSLERRRRILSVAQAHNSMVLEDDPYGLLPTDPLPALAQLAPTRVFHVATLAKVLSPGLRTAFLVAPSYDHAQRLTAAIRATSLMGAGLMTGLATQWIRGGQARTILDAVRAESAARQRVARTVLGTAPCAHPEGLHVWLRLPPHWNSSDFVTYVRRQGLALVPSDVFTVEGKAPGRVRIALGTAADQPALLDALTSVAAAMQHKRAQGYDNVV</sequence>
<dbReference type="Gene3D" id="3.40.640.10">
    <property type="entry name" value="Type I PLP-dependent aspartate aminotransferase-like (Major domain)"/>
    <property type="match status" value="1"/>
</dbReference>
<keyword evidence="3" id="KW-0805">Transcription regulation</keyword>
<dbReference type="Proteomes" id="UP000500767">
    <property type="component" value="Chromosome"/>
</dbReference>
<keyword evidence="8" id="KW-1185">Reference proteome</keyword>
<evidence type="ECO:0000313" key="7">
    <source>
        <dbReference type="EMBL" id="QKE92498.1"/>
    </source>
</evidence>
<dbReference type="RefSeq" id="WP_171835014.1">
    <property type="nucleotide sequence ID" value="NZ_CP053708.1"/>
</dbReference>
<dbReference type="SUPFAM" id="SSF46785">
    <property type="entry name" value="Winged helix' DNA-binding domain"/>
    <property type="match status" value="1"/>
</dbReference>
<keyword evidence="4" id="KW-0238">DNA-binding</keyword>
<dbReference type="EMBL" id="CP053708">
    <property type="protein sequence ID" value="QKE92498.1"/>
    <property type="molecule type" value="Genomic_DNA"/>
</dbReference>
<dbReference type="Gene3D" id="1.10.10.10">
    <property type="entry name" value="Winged helix-like DNA-binding domain superfamily/Winged helix DNA-binding domain"/>
    <property type="match status" value="1"/>
</dbReference>
<dbReference type="InterPro" id="IPR051446">
    <property type="entry name" value="HTH_trans_reg/aminotransferase"/>
</dbReference>
<gene>
    <name evidence="7" type="ORF">HN018_07235</name>
</gene>
<keyword evidence="7" id="KW-0032">Aminotransferase</keyword>
<organism evidence="7 8">
    <name type="scientific">Lichenicola cladoniae</name>
    <dbReference type="NCBI Taxonomy" id="1484109"/>
    <lineage>
        <taxon>Bacteria</taxon>
        <taxon>Pseudomonadati</taxon>
        <taxon>Pseudomonadota</taxon>
        <taxon>Alphaproteobacteria</taxon>
        <taxon>Acetobacterales</taxon>
        <taxon>Acetobacteraceae</taxon>
        <taxon>Lichenicola</taxon>
    </lineage>
</organism>
<protein>
    <submittedName>
        <fullName evidence="7">PLP-dependent aminotransferase family protein</fullName>
    </submittedName>
</protein>
<dbReference type="InterPro" id="IPR015421">
    <property type="entry name" value="PyrdxlP-dep_Trfase_major"/>
</dbReference>
<proteinExistence type="inferred from homology"/>
<name>A0A6M8HVW0_9PROT</name>
<dbReference type="SMART" id="SM00345">
    <property type="entry name" value="HTH_GNTR"/>
    <property type="match status" value="1"/>
</dbReference>
<dbReference type="InterPro" id="IPR015424">
    <property type="entry name" value="PyrdxlP-dep_Trfase"/>
</dbReference>
<dbReference type="InterPro" id="IPR015422">
    <property type="entry name" value="PyrdxlP-dep_Trfase_small"/>
</dbReference>
<evidence type="ECO:0000313" key="8">
    <source>
        <dbReference type="Proteomes" id="UP000500767"/>
    </source>
</evidence>
<dbReference type="PROSITE" id="PS50949">
    <property type="entry name" value="HTH_GNTR"/>
    <property type="match status" value="1"/>
</dbReference>
<keyword evidence="7" id="KW-0808">Transferase</keyword>
<dbReference type="KEGG" id="lck:HN018_07235"/>